<dbReference type="Proteomes" id="UP001164929">
    <property type="component" value="Chromosome 1"/>
</dbReference>
<proteinExistence type="predicted"/>
<evidence type="ECO:0000313" key="1">
    <source>
        <dbReference type="EMBL" id="KAJ7013822.1"/>
    </source>
</evidence>
<dbReference type="EMBL" id="JAQIZT010000001">
    <property type="protein sequence ID" value="KAJ7013822.1"/>
    <property type="molecule type" value="Genomic_DNA"/>
</dbReference>
<evidence type="ECO:0000313" key="2">
    <source>
        <dbReference type="Proteomes" id="UP001164929"/>
    </source>
</evidence>
<accession>A0AAD6WIQ5</accession>
<sequence>MFNRMSMCHLFNSHNLLSMVMKLPLIEFCYPITQVL</sequence>
<name>A0AAD6WIQ5_9ROSI</name>
<keyword evidence="2" id="KW-1185">Reference proteome</keyword>
<organism evidence="1 2">
    <name type="scientific">Populus alba x Populus x berolinensis</name>
    <dbReference type="NCBI Taxonomy" id="444605"/>
    <lineage>
        <taxon>Eukaryota</taxon>
        <taxon>Viridiplantae</taxon>
        <taxon>Streptophyta</taxon>
        <taxon>Embryophyta</taxon>
        <taxon>Tracheophyta</taxon>
        <taxon>Spermatophyta</taxon>
        <taxon>Magnoliopsida</taxon>
        <taxon>eudicotyledons</taxon>
        <taxon>Gunneridae</taxon>
        <taxon>Pentapetalae</taxon>
        <taxon>rosids</taxon>
        <taxon>fabids</taxon>
        <taxon>Malpighiales</taxon>
        <taxon>Salicaceae</taxon>
        <taxon>Saliceae</taxon>
        <taxon>Populus</taxon>
    </lineage>
</organism>
<gene>
    <name evidence="1" type="ORF">NC653_003451</name>
</gene>
<protein>
    <submittedName>
        <fullName evidence="1">Uncharacterized protein</fullName>
    </submittedName>
</protein>
<dbReference type="AlphaFoldDB" id="A0AAD6WIQ5"/>
<comment type="caution">
    <text evidence="1">The sequence shown here is derived from an EMBL/GenBank/DDBJ whole genome shotgun (WGS) entry which is preliminary data.</text>
</comment>
<reference evidence="1 2" key="1">
    <citation type="journal article" date="2023" name="Mol. Ecol. Resour.">
        <title>Chromosome-level genome assembly of a triploid poplar Populus alba 'Berolinensis'.</title>
        <authorList>
            <person name="Chen S."/>
            <person name="Yu Y."/>
            <person name="Wang X."/>
            <person name="Wang S."/>
            <person name="Zhang T."/>
            <person name="Zhou Y."/>
            <person name="He R."/>
            <person name="Meng N."/>
            <person name="Wang Y."/>
            <person name="Liu W."/>
            <person name="Liu Z."/>
            <person name="Liu J."/>
            <person name="Guo Q."/>
            <person name="Huang H."/>
            <person name="Sederoff R.R."/>
            <person name="Wang G."/>
            <person name="Qu G."/>
            <person name="Chen S."/>
        </authorList>
    </citation>
    <scope>NUCLEOTIDE SEQUENCE [LARGE SCALE GENOMIC DNA]</scope>
    <source>
        <strain evidence="1">SC-2020</strain>
    </source>
</reference>